<sequence>MERFLSCDWGTSSFRLRLVNQNDASILGEYSSEDGVQTINASYLQDAPTLDRSNYFYRFLEKGIKGFSKQLNFNLEGLLVVCSGMASSSIGLMELPYSNLPFDVGGKSMNLHFFKADASFKHPVLLLSGVQADEDVMRGEETQLIGVIRQLKDFKGSGIFIFPGTHSKHLFVANQKIMDFRTFMTGEAFHLMSFSSILSKSVSKNSSRTPEMEKAFEKGVLDGGSGNLLAALFKVRTKELFGKYNKFENYHYLSGLLIGNELGILGDEIRRPVYLCSDSKLHWSYSKAMEVMGIPSTVLSPEMVEKAVVYGQIEILNQIGKHEKNIFLGSF</sequence>
<keyword evidence="2" id="KW-1185">Reference proteome</keyword>
<evidence type="ECO:0000313" key="2">
    <source>
        <dbReference type="Proteomes" id="UP000649799"/>
    </source>
</evidence>
<dbReference type="InterPro" id="IPR007729">
    <property type="entry name" value="DGOK"/>
</dbReference>
<organism evidence="1 2">
    <name type="scientific">Cyclobacterium plantarum</name>
    <dbReference type="NCBI Taxonomy" id="2716263"/>
    <lineage>
        <taxon>Bacteria</taxon>
        <taxon>Pseudomonadati</taxon>
        <taxon>Bacteroidota</taxon>
        <taxon>Cytophagia</taxon>
        <taxon>Cytophagales</taxon>
        <taxon>Cyclobacteriaceae</taxon>
        <taxon>Cyclobacterium</taxon>
    </lineage>
</organism>
<dbReference type="Gene3D" id="3.30.420.300">
    <property type="entry name" value="2-keto-3-deoxy-galactonokinase, substrate binding domain"/>
    <property type="match status" value="1"/>
</dbReference>
<accession>A0ABX0H9H3</accession>
<comment type="caution">
    <text evidence="1">The sequence shown here is derived from an EMBL/GenBank/DDBJ whole genome shotgun (WGS) entry which is preliminary data.</text>
</comment>
<dbReference type="RefSeq" id="WP_166147090.1">
    <property type="nucleotide sequence ID" value="NZ_JAANYN010000004.1"/>
</dbReference>
<dbReference type="InterPro" id="IPR042258">
    <property type="entry name" value="DGOK_N"/>
</dbReference>
<protein>
    <submittedName>
        <fullName evidence="1">2-dehydro-3-deoxygalactonokinase</fullName>
    </submittedName>
</protein>
<dbReference type="Proteomes" id="UP000649799">
    <property type="component" value="Unassembled WGS sequence"/>
</dbReference>
<name>A0ABX0H9H3_9BACT</name>
<proteinExistence type="predicted"/>
<dbReference type="Pfam" id="PF05035">
    <property type="entry name" value="DGOK"/>
    <property type="match status" value="1"/>
</dbReference>
<dbReference type="InterPro" id="IPR042257">
    <property type="entry name" value="DGOK_C"/>
</dbReference>
<dbReference type="Gene3D" id="3.30.420.310">
    <property type="entry name" value="2-keto-3-deoxy-galactonokinase, C-terminal domain"/>
    <property type="match status" value="1"/>
</dbReference>
<gene>
    <name evidence="1" type="ORF">G9Q97_11925</name>
</gene>
<dbReference type="CDD" id="cd24012">
    <property type="entry name" value="ASKHA_NBD_KDGal-kinase"/>
    <property type="match status" value="1"/>
</dbReference>
<evidence type="ECO:0000313" key="1">
    <source>
        <dbReference type="EMBL" id="NHE57518.1"/>
    </source>
</evidence>
<dbReference type="EMBL" id="JAANYN010000004">
    <property type="protein sequence ID" value="NHE57518.1"/>
    <property type="molecule type" value="Genomic_DNA"/>
</dbReference>
<reference evidence="1 2" key="1">
    <citation type="submission" date="2020-03" db="EMBL/GenBank/DDBJ databases">
        <title>Cyclobacterium plantarum sp. nov., a marine bacterium isolated from a coastal-marine wetland.</title>
        <authorList>
            <person name="Sanchez-Porro C."/>
            <person name="Ventosa A."/>
            <person name="Amoozegar M."/>
        </authorList>
    </citation>
    <scope>NUCLEOTIDE SEQUENCE [LARGE SCALE GENOMIC DNA]</scope>
    <source>
        <strain evidence="1 2">GBPx2</strain>
    </source>
</reference>